<evidence type="ECO:0000313" key="6">
    <source>
        <dbReference type="EMBL" id="MDT7843293.1"/>
    </source>
</evidence>
<feature type="transmembrane region" description="Helical" evidence="5">
    <location>
        <begin position="6"/>
        <end position="25"/>
    </location>
</feature>
<evidence type="ECO:0000256" key="2">
    <source>
        <dbReference type="ARBA" id="ARBA00022692"/>
    </source>
</evidence>
<proteinExistence type="predicted"/>
<evidence type="ECO:0000256" key="1">
    <source>
        <dbReference type="ARBA" id="ARBA00004141"/>
    </source>
</evidence>
<dbReference type="EMBL" id="JAVTLL010000014">
    <property type="protein sequence ID" value="MDT7843293.1"/>
    <property type="molecule type" value="Genomic_DNA"/>
</dbReference>
<comment type="subcellular location">
    <subcellularLocation>
        <location evidence="1">Membrane</location>
        <topology evidence="1">Multi-pass membrane protein</topology>
    </subcellularLocation>
</comment>
<name>A0ABU3LW19_9ACTN</name>
<sequence>MNVFLWIVQAVLAAMFAMAGVMKSTQPKEKLVGRLPWTADFSQNTVRLVGIVEFAAALGLILPAATDIAPVLTPLAATGLAVVMVLAALTHARRKEPSAIAFNAVLLALAALVAWGRFGPYSF</sequence>
<keyword evidence="2 5" id="KW-0812">Transmembrane</keyword>
<protein>
    <submittedName>
        <fullName evidence="6">DoxX family protein</fullName>
    </submittedName>
</protein>
<feature type="transmembrane region" description="Helical" evidence="5">
    <location>
        <begin position="99"/>
        <end position="118"/>
    </location>
</feature>
<comment type="caution">
    <text evidence="6">The sequence shown here is derived from an EMBL/GenBank/DDBJ whole genome shotgun (WGS) entry which is preliminary data.</text>
</comment>
<feature type="transmembrane region" description="Helical" evidence="5">
    <location>
        <begin position="71"/>
        <end position="92"/>
    </location>
</feature>
<evidence type="ECO:0000256" key="5">
    <source>
        <dbReference type="SAM" id="Phobius"/>
    </source>
</evidence>
<dbReference type="Pfam" id="PF13564">
    <property type="entry name" value="DoxX_2"/>
    <property type="match status" value="1"/>
</dbReference>
<dbReference type="InterPro" id="IPR032808">
    <property type="entry name" value="DoxX"/>
</dbReference>
<organism evidence="6 7">
    <name type="scientific">Streptomyces justiciae</name>
    <dbReference type="NCBI Taxonomy" id="2780140"/>
    <lineage>
        <taxon>Bacteria</taxon>
        <taxon>Bacillati</taxon>
        <taxon>Actinomycetota</taxon>
        <taxon>Actinomycetes</taxon>
        <taxon>Kitasatosporales</taxon>
        <taxon>Streptomycetaceae</taxon>
        <taxon>Streptomyces</taxon>
    </lineage>
</organism>
<keyword evidence="4 5" id="KW-0472">Membrane</keyword>
<reference evidence="7" key="1">
    <citation type="submission" date="2023-07" db="EMBL/GenBank/DDBJ databases">
        <title>Draft genome sequence of the endophytic actinobacterium Streptomyces justiciae WPN32, a potential antibiotic producer.</title>
        <authorList>
            <person name="Yasawong M."/>
            <person name="Pana W."/>
            <person name="Ganta P."/>
            <person name="Santapan N."/>
            <person name="Songngamsuk T."/>
            <person name="Phatcharaharikarn M."/>
            <person name="Kerdtoob S."/>
            <person name="Nantapong N."/>
        </authorList>
    </citation>
    <scope>NUCLEOTIDE SEQUENCE [LARGE SCALE GENOMIC DNA]</scope>
    <source>
        <strain evidence="7">WPN32</strain>
    </source>
</reference>
<dbReference type="Proteomes" id="UP001257948">
    <property type="component" value="Unassembled WGS sequence"/>
</dbReference>
<dbReference type="RefSeq" id="WP_314202855.1">
    <property type="nucleotide sequence ID" value="NZ_JAVTLL010000014.1"/>
</dbReference>
<feature type="transmembrane region" description="Helical" evidence="5">
    <location>
        <begin position="46"/>
        <end position="65"/>
    </location>
</feature>
<evidence type="ECO:0000256" key="3">
    <source>
        <dbReference type="ARBA" id="ARBA00022989"/>
    </source>
</evidence>
<evidence type="ECO:0000313" key="7">
    <source>
        <dbReference type="Proteomes" id="UP001257948"/>
    </source>
</evidence>
<evidence type="ECO:0000256" key="4">
    <source>
        <dbReference type="ARBA" id="ARBA00023136"/>
    </source>
</evidence>
<keyword evidence="7" id="KW-1185">Reference proteome</keyword>
<keyword evidence="3 5" id="KW-1133">Transmembrane helix</keyword>
<accession>A0ABU3LW19</accession>
<gene>
    <name evidence="6" type="ORF">RQC66_21440</name>
</gene>